<evidence type="ECO:0000256" key="8">
    <source>
        <dbReference type="ARBA" id="ARBA00023136"/>
    </source>
</evidence>
<feature type="region of interest" description="Disordered" evidence="12">
    <location>
        <begin position="489"/>
        <end position="508"/>
    </location>
</feature>
<keyword evidence="14" id="KW-1185">Reference proteome</keyword>
<dbReference type="Proteomes" id="UP000694845">
    <property type="component" value="Unplaced"/>
</dbReference>
<keyword evidence="4 11" id="KW-0812">Transmembrane</keyword>
<keyword evidence="7 11" id="KW-0406">Ion transport</keyword>
<evidence type="ECO:0000256" key="4">
    <source>
        <dbReference type="ARBA" id="ARBA00022692"/>
    </source>
</evidence>
<protein>
    <submittedName>
        <fullName evidence="15">Acid-sensing ion channel 4-like</fullName>
    </submittedName>
</protein>
<proteinExistence type="inferred from homology"/>
<keyword evidence="3 11" id="KW-0894">Sodium channel</keyword>
<keyword evidence="6" id="KW-0915">Sodium</keyword>
<dbReference type="GO" id="GO:0015280">
    <property type="term" value="F:ligand-gated sodium channel activity"/>
    <property type="evidence" value="ECO:0007669"/>
    <property type="project" value="TreeGrafter"/>
</dbReference>
<feature type="compositionally biased region" description="Basic and acidic residues" evidence="12">
    <location>
        <begin position="496"/>
        <end position="506"/>
    </location>
</feature>
<dbReference type="Pfam" id="PF00858">
    <property type="entry name" value="ASC"/>
    <property type="match status" value="1"/>
</dbReference>
<evidence type="ECO:0000256" key="2">
    <source>
        <dbReference type="ARBA" id="ARBA00022448"/>
    </source>
</evidence>
<dbReference type="OrthoDB" id="6502088at2759"/>
<dbReference type="Gene3D" id="1.10.287.820">
    <property type="entry name" value="Acid-sensing ion channel domain"/>
    <property type="match status" value="1"/>
</dbReference>
<dbReference type="GO" id="GO:0005886">
    <property type="term" value="C:plasma membrane"/>
    <property type="evidence" value="ECO:0007669"/>
    <property type="project" value="TreeGrafter"/>
</dbReference>
<feature type="transmembrane region" description="Helical" evidence="13">
    <location>
        <begin position="86"/>
        <end position="111"/>
    </location>
</feature>
<dbReference type="KEGG" id="aplc:110973157"/>
<reference evidence="15" key="1">
    <citation type="submission" date="2025-08" db="UniProtKB">
        <authorList>
            <consortium name="RefSeq"/>
        </authorList>
    </citation>
    <scope>IDENTIFICATION</scope>
</reference>
<dbReference type="InterPro" id="IPR001873">
    <property type="entry name" value="ENaC"/>
</dbReference>
<comment type="similarity">
    <text evidence="11">Belongs to the amiloride-sensitive sodium channel (TC 1.A.6) family.</text>
</comment>
<dbReference type="GeneID" id="110973157"/>
<dbReference type="RefSeq" id="XP_022079430.1">
    <property type="nucleotide sequence ID" value="XM_022223738.1"/>
</dbReference>
<dbReference type="Gene3D" id="2.60.470.10">
    <property type="entry name" value="Acid-sensing ion channels like domains"/>
    <property type="match status" value="1"/>
</dbReference>
<feature type="region of interest" description="Disordered" evidence="12">
    <location>
        <begin position="29"/>
        <end position="53"/>
    </location>
</feature>
<evidence type="ECO:0000256" key="9">
    <source>
        <dbReference type="ARBA" id="ARBA00023201"/>
    </source>
</evidence>
<evidence type="ECO:0000256" key="11">
    <source>
        <dbReference type="RuleBase" id="RU000679"/>
    </source>
</evidence>
<evidence type="ECO:0000256" key="6">
    <source>
        <dbReference type="ARBA" id="ARBA00023053"/>
    </source>
</evidence>
<organism evidence="14 15">
    <name type="scientific">Acanthaster planci</name>
    <name type="common">Crown-of-thorns starfish</name>
    <dbReference type="NCBI Taxonomy" id="133434"/>
    <lineage>
        <taxon>Eukaryota</taxon>
        <taxon>Metazoa</taxon>
        <taxon>Echinodermata</taxon>
        <taxon>Eleutherozoa</taxon>
        <taxon>Asterozoa</taxon>
        <taxon>Asteroidea</taxon>
        <taxon>Valvatacea</taxon>
        <taxon>Valvatida</taxon>
        <taxon>Acanthasteridae</taxon>
        <taxon>Acanthaster</taxon>
    </lineage>
</organism>
<evidence type="ECO:0000256" key="1">
    <source>
        <dbReference type="ARBA" id="ARBA00004141"/>
    </source>
</evidence>
<dbReference type="PRINTS" id="PR01078">
    <property type="entry name" value="AMINACHANNEL"/>
</dbReference>
<evidence type="ECO:0000256" key="7">
    <source>
        <dbReference type="ARBA" id="ARBA00023065"/>
    </source>
</evidence>
<keyword evidence="8 13" id="KW-0472">Membrane</keyword>
<keyword evidence="2 11" id="KW-0813">Transport</keyword>
<feature type="compositionally biased region" description="Low complexity" evidence="12">
    <location>
        <begin position="29"/>
        <end position="45"/>
    </location>
</feature>
<name>A0A8B7XHM3_ACAPL</name>
<sequence>MILDSEARPGSDRGAGNYRQGISLTMMTEATAGGTSPSGTASTTEQPSEECENSSLKERIATFGDETTFHGVRFVTNHQLHFLRRLLWFCIVGGMTGYLIYGVSVSFITFYQRPVTSVVKINYVRQIPFPTVTFCNYNQWKKSRVPPEFYDAVRSLNPANKKPVDMTYLKAHDVTNLTDKLINDTHQIEDMLLECTFKEANCSAENFTQIITDFGVCYSFNDDPSNVHYVHQSGSQNALFMKITVEQEEYIFGENNAAGIKLLVHPQCQRPLVKELGIAVSPGFETLVSVQLKQVVNLKYPYESNCTDRGNVKYSAEYTVPLCQYEHKIETVKAKCGCKDMRYPGSENECPLSKYSNCLLPAEANFTSEDKSFNCPVPCDLTIYDTRMSFAYYPGQHHLEEIMQQNNLSENSIRKNVLDLRIFFEELSFQKIEEIPSYTFYSLQSSIGGYMGLLIGASLITLFEFLDFILVTTTSCLLKHSVLARPRGNRVRGAARQRDRSSHGEAKPCFIKK</sequence>
<evidence type="ECO:0000256" key="5">
    <source>
        <dbReference type="ARBA" id="ARBA00022989"/>
    </source>
</evidence>
<evidence type="ECO:0000313" key="14">
    <source>
        <dbReference type="Proteomes" id="UP000694845"/>
    </source>
</evidence>
<dbReference type="OMA" id="PLCQYEH"/>
<keyword evidence="10 11" id="KW-0407">Ion channel</keyword>
<comment type="subcellular location">
    <subcellularLocation>
        <location evidence="1">Membrane</location>
        <topology evidence="1">Multi-pass membrane protein</topology>
    </subcellularLocation>
</comment>
<evidence type="ECO:0000256" key="12">
    <source>
        <dbReference type="SAM" id="MobiDB-lite"/>
    </source>
</evidence>
<dbReference type="AlphaFoldDB" id="A0A8B7XHM3"/>
<evidence type="ECO:0000313" key="15">
    <source>
        <dbReference type="RefSeq" id="XP_022079430.1"/>
    </source>
</evidence>
<evidence type="ECO:0000256" key="3">
    <source>
        <dbReference type="ARBA" id="ARBA00022461"/>
    </source>
</evidence>
<keyword evidence="5 13" id="KW-1133">Transmembrane helix</keyword>
<evidence type="ECO:0000256" key="10">
    <source>
        <dbReference type="ARBA" id="ARBA00023303"/>
    </source>
</evidence>
<gene>
    <name evidence="15" type="primary">LOC110973157</name>
</gene>
<evidence type="ECO:0000256" key="13">
    <source>
        <dbReference type="SAM" id="Phobius"/>
    </source>
</evidence>
<accession>A0A8B7XHM3</accession>
<keyword evidence="9 11" id="KW-0739">Sodium transport</keyword>
<dbReference type="PANTHER" id="PTHR11690">
    <property type="entry name" value="AMILORIDE-SENSITIVE SODIUM CHANNEL-RELATED"/>
    <property type="match status" value="1"/>
</dbReference>